<organism evidence="2 4">
    <name type="scientific">Prunus armeniaca</name>
    <name type="common">Apricot</name>
    <name type="synonym">Armeniaca vulgaris</name>
    <dbReference type="NCBI Taxonomy" id="36596"/>
    <lineage>
        <taxon>Eukaryota</taxon>
        <taxon>Viridiplantae</taxon>
        <taxon>Streptophyta</taxon>
        <taxon>Embryophyta</taxon>
        <taxon>Tracheophyta</taxon>
        <taxon>Spermatophyta</taxon>
        <taxon>Magnoliopsida</taxon>
        <taxon>eudicotyledons</taxon>
        <taxon>Gunneridae</taxon>
        <taxon>Pentapetalae</taxon>
        <taxon>rosids</taxon>
        <taxon>fabids</taxon>
        <taxon>Rosales</taxon>
        <taxon>Rosaceae</taxon>
        <taxon>Amygdaloideae</taxon>
        <taxon>Amygdaleae</taxon>
        <taxon>Prunus</taxon>
    </lineage>
</organism>
<evidence type="ECO:0000313" key="1">
    <source>
        <dbReference type="EMBL" id="CAB4263270.1"/>
    </source>
</evidence>
<dbReference type="EMBL" id="CAEKKB010000001">
    <property type="protein sequence ID" value="CAB4293988.1"/>
    <property type="molecule type" value="Genomic_DNA"/>
</dbReference>
<accession>A0A6J5W6Z3</accession>
<dbReference type="AlphaFoldDB" id="A0A6J5W6Z3"/>
<protein>
    <submittedName>
        <fullName evidence="2">Uncharacterized protein</fullName>
    </submittedName>
</protein>
<reference evidence="2 3" key="2">
    <citation type="submission" date="2020-05" db="EMBL/GenBank/DDBJ databases">
        <authorList>
            <person name="Campoy J."/>
            <person name="Schneeberger K."/>
            <person name="Spophaly S."/>
        </authorList>
    </citation>
    <scope>NUCLEOTIDE SEQUENCE [LARGE SCALE GENOMIC DNA]</scope>
    <source>
        <strain evidence="2">PruArmRojPasFocal</strain>
    </source>
</reference>
<gene>
    <name evidence="1" type="ORF">CURHAP_LOCUS3351</name>
    <name evidence="2" type="ORF">ORAREDHAP_LOCUS3554</name>
</gene>
<keyword evidence="4" id="KW-1185">Reference proteome</keyword>
<proteinExistence type="predicted"/>
<reference evidence="4" key="1">
    <citation type="journal article" date="2020" name="Genome Biol.">
        <title>Gamete binning: chromosome-level and haplotype-resolved genome assembly enabled by high-throughput single-cell sequencing of gamete genomes.</title>
        <authorList>
            <person name="Campoy J.A."/>
            <person name="Sun H."/>
            <person name="Goel M."/>
            <person name="Jiao W.-B."/>
            <person name="Folz-Donahue K."/>
            <person name="Wang N."/>
            <person name="Rubio M."/>
            <person name="Liu C."/>
            <person name="Kukat C."/>
            <person name="Ruiz D."/>
            <person name="Huettel B."/>
            <person name="Schneeberger K."/>
        </authorList>
    </citation>
    <scope>NUCLEOTIDE SEQUENCE [LARGE SCALE GENOMIC DNA]</scope>
    <source>
        <strain evidence="4">cv. Rojo Pasion</strain>
    </source>
</reference>
<sequence>MDPCRTSTDLKILGLPLVIQEFDSLKHQLSLPFARASFVDTLGLDSLRSDLRPSPLNGLWNSALDEALTNNENFWKPTSLVHAFLVVSILLKKIVTCGANIYLTSKLFLVRGGAAAPPCAFVDLPVVLVKGPCMPEFD</sequence>
<evidence type="ECO:0000313" key="4">
    <source>
        <dbReference type="Proteomes" id="UP000507245"/>
    </source>
</evidence>
<dbReference type="Proteomes" id="UP000507245">
    <property type="component" value="Unassembled WGS sequence"/>
</dbReference>
<name>A0A6J5W6Z3_PRUAR</name>
<evidence type="ECO:0000313" key="3">
    <source>
        <dbReference type="Proteomes" id="UP000507222"/>
    </source>
</evidence>
<dbReference type="EMBL" id="CAEKDK010000001">
    <property type="protein sequence ID" value="CAB4263270.1"/>
    <property type="molecule type" value="Genomic_DNA"/>
</dbReference>
<evidence type="ECO:0000313" key="2">
    <source>
        <dbReference type="EMBL" id="CAB4293988.1"/>
    </source>
</evidence>
<dbReference type="Proteomes" id="UP000507222">
    <property type="component" value="Unassembled WGS sequence"/>
</dbReference>